<evidence type="ECO:0000313" key="1">
    <source>
        <dbReference type="EMBL" id="NVL07780.1"/>
    </source>
</evidence>
<organism evidence="1">
    <name type="scientific">Bradyrhizobium quebecense</name>
    <dbReference type="NCBI Taxonomy" id="2748629"/>
    <lineage>
        <taxon>Bacteria</taxon>
        <taxon>Pseudomonadati</taxon>
        <taxon>Pseudomonadota</taxon>
        <taxon>Alphaproteobacteria</taxon>
        <taxon>Hyphomicrobiales</taxon>
        <taxon>Nitrobacteraceae</taxon>
        <taxon>Bradyrhizobium</taxon>
    </lineage>
</organism>
<dbReference type="AlphaFoldDB" id="A0A973WR93"/>
<sequence length="67" mass="7407">MIFQAFPKLSRLSRGCTDTIDNVMQALGRNGSIAVPGFKNPEGIVIWHSASRVSFKKTFDDNHKEAA</sequence>
<dbReference type="EMBL" id="JABWSX010000001">
    <property type="protein sequence ID" value="NVL07780.1"/>
    <property type="molecule type" value="Genomic_DNA"/>
</dbReference>
<comment type="caution">
    <text evidence="1">The sequence shown here is derived from an EMBL/GenBank/DDBJ whole genome shotgun (WGS) entry which is preliminary data.</text>
</comment>
<dbReference type="RefSeq" id="WP_176531398.1">
    <property type="nucleotide sequence ID" value="NZ_CP088022.1"/>
</dbReference>
<proteinExistence type="predicted"/>
<accession>A0A973WR93</accession>
<gene>
    <name evidence="1" type="ORF">HU230_18935</name>
</gene>
<protein>
    <submittedName>
        <fullName evidence="1">Uncharacterized protein</fullName>
    </submittedName>
</protein>
<name>A0A973WR93_9BRAD</name>
<reference evidence="1" key="1">
    <citation type="submission" date="2020-06" db="EMBL/GenBank/DDBJ databases">
        <title>Whole Genome Sequence of Bradyrhizobium sp. Strain 66S1MB.</title>
        <authorList>
            <person name="Bromfield E."/>
            <person name="Cloutier S."/>
        </authorList>
    </citation>
    <scope>NUCLEOTIDE SEQUENCE</scope>
    <source>
        <strain evidence="1">66S1MB</strain>
    </source>
</reference>